<evidence type="ECO:0000256" key="2">
    <source>
        <dbReference type="ARBA" id="ARBA00022598"/>
    </source>
</evidence>
<feature type="domain" description="CobQ/CobB/MinD/ParA nucleotide binding" evidence="8">
    <location>
        <begin position="4"/>
        <end position="180"/>
    </location>
</feature>
<comment type="domain">
    <text evidence="7">Comprises of two domains. The C-terminal domain contains the binding site for glutamine and catalyzes the hydrolysis of this substrate to glutamate and ammonia. The N-terminal domain is anticipated to bind ATP and cobyrinate and catalyzes the ultimate synthesis of the diamide product. The ammonia produced via the glutaminase domain is probably translocated to the adjacent domain via a molecular tunnel, where it reacts with an activated intermediate.</text>
</comment>
<comment type="miscellaneous">
    <text evidence="7">The a and c carboxylates of cobyrinate are activated for nucleophilic attack via formation of a phosphorylated intermediate by ATP. CbiA catalyzes first the amidation of the c-carboxylate, and then that of the a-carboxylate.</text>
</comment>
<dbReference type="Pfam" id="PF07685">
    <property type="entry name" value="GATase_3"/>
    <property type="match status" value="1"/>
</dbReference>
<dbReference type="Proteomes" id="UP001144471">
    <property type="component" value="Unassembled WGS sequence"/>
</dbReference>
<comment type="similarity">
    <text evidence="7">Belongs to the CobB/CbiA family.</text>
</comment>
<comment type="function">
    <text evidence="7">Catalyzes the ATP-dependent amidation of the two carboxylate groups at positions a and c of cobyrinate, using either L-glutamine or ammonia as the nitrogen source.</text>
</comment>
<dbReference type="Gene3D" id="3.40.50.880">
    <property type="match status" value="1"/>
</dbReference>
<reference evidence="10" key="1">
    <citation type="submission" date="2022-12" db="EMBL/GenBank/DDBJ databases">
        <title>Reference genome sequencing for broad-spectrum identification of bacterial and archaeal isolates by mass spectrometry.</title>
        <authorList>
            <person name="Sekiguchi Y."/>
            <person name="Tourlousse D.M."/>
        </authorList>
    </citation>
    <scope>NUCLEOTIDE SEQUENCE</scope>
    <source>
        <strain evidence="10">10succ1</strain>
    </source>
</reference>
<keyword evidence="6 7" id="KW-0315">Glutamine amidotransferase</keyword>
<dbReference type="GO" id="GO:0005524">
    <property type="term" value="F:ATP binding"/>
    <property type="evidence" value="ECO:0007669"/>
    <property type="project" value="UniProtKB-UniRule"/>
</dbReference>
<dbReference type="InterPro" id="IPR029062">
    <property type="entry name" value="Class_I_gatase-like"/>
</dbReference>
<evidence type="ECO:0000256" key="6">
    <source>
        <dbReference type="ARBA" id="ARBA00022962"/>
    </source>
</evidence>
<keyword evidence="11" id="KW-1185">Reference proteome</keyword>
<gene>
    <name evidence="7 10" type="primary">cbiA</name>
    <name evidence="10" type="ORF">PM10SUCC1_04120</name>
</gene>
<dbReference type="InterPro" id="IPR004484">
    <property type="entry name" value="CbiA/CobB_synth"/>
</dbReference>
<dbReference type="PROSITE" id="PS51274">
    <property type="entry name" value="GATASE_COBBQ"/>
    <property type="match status" value="1"/>
</dbReference>
<dbReference type="CDD" id="cd03130">
    <property type="entry name" value="GATase1_CobB"/>
    <property type="match status" value="1"/>
</dbReference>
<dbReference type="GO" id="GO:0042242">
    <property type="term" value="F:cobyrinic acid a,c-diamide synthase activity"/>
    <property type="evidence" value="ECO:0007669"/>
    <property type="project" value="UniProtKB-UniRule"/>
</dbReference>
<name>A0A9W6GJQ1_9FUSO</name>
<dbReference type="SUPFAM" id="SSF52317">
    <property type="entry name" value="Class I glutamine amidotransferase-like"/>
    <property type="match status" value="1"/>
</dbReference>
<dbReference type="AlphaFoldDB" id="A0A9W6GJQ1"/>
<evidence type="ECO:0000256" key="5">
    <source>
        <dbReference type="ARBA" id="ARBA00022842"/>
    </source>
</evidence>
<comment type="pathway">
    <text evidence="7">Cofactor biosynthesis; adenosylcobalamin biosynthesis; cob(II)yrinate a,c-diamide from sirohydrochlorin (anaerobic route): step 10/10.</text>
</comment>
<dbReference type="Gene3D" id="3.40.50.300">
    <property type="entry name" value="P-loop containing nucleotide triphosphate hydrolases"/>
    <property type="match status" value="1"/>
</dbReference>
<evidence type="ECO:0000256" key="1">
    <source>
        <dbReference type="ARBA" id="ARBA00001946"/>
    </source>
</evidence>
<evidence type="ECO:0000256" key="4">
    <source>
        <dbReference type="ARBA" id="ARBA00022840"/>
    </source>
</evidence>
<protein>
    <recommendedName>
        <fullName evidence="7">Cobyrinate a,c-diamide synthase</fullName>
        <ecNumber evidence="7">6.3.5.11</ecNumber>
    </recommendedName>
    <alternativeName>
        <fullName evidence="7">Cobyrinic acid a,c-diamide synthetase</fullName>
    </alternativeName>
</protein>
<evidence type="ECO:0000313" key="11">
    <source>
        <dbReference type="Proteomes" id="UP001144471"/>
    </source>
</evidence>
<dbReference type="InterPro" id="IPR027417">
    <property type="entry name" value="P-loop_NTPase"/>
</dbReference>
<dbReference type="InterPro" id="IPR011698">
    <property type="entry name" value="GATase_3"/>
</dbReference>
<evidence type="ECO:0000259" key="9">
    <source>
        <dbReference type="Pfam" id="PF07685"/>
    </source>
</evidence>
<dbReference type="PANTHER" id="PTHR43873:SF1">
    <property type="entry name" value="COBYRINATE A,C-DIAMIDE SYNTHASE"/>
    <property type="match status" value="1"/>
</dbReference>
<dbReference type="EC" id="6.3.5.11" evidence="7"/>
<dbReference type="CDD" id="cd05388">
    <property type="entry name" value="CobB_N"/>
    <property type="match status" value="1"/>
</dbReference>
<dbReference type="PANTHER" id="PTHR43873">
    <property type="entry name" value="COBYRINATE A,C-DIAMIDE SYNTHASE"/>
    <property type="match status" value="1"/>
</dbReference>
<dbReference type="InterPro" id="IPR002586">
    <property type="entry name" value="CobQ/CobB/MinD/ParA_Nub-bd_dom"/>
</dbReference>
<keyword evidence="2 7" id="KW-0436">Ligase</keyword>
<evidence type="ECO:0000313" key="10">
    <source>
        <dbReference type="EMBL" id="GLI54897.1"/>
    </source>
</evidence>
<dbReference type="RefSeq" id="WP_281833037.1">
    <property type="nucleotide sequence ID" value="NZ_BSDY01000002.1"/>
</dbReference>
<evidence type="ECO:0000259" key="8">
    <source>
        <dbReference type="Pfam" id="PF01656"/>
    </source>
</evidence>
<feature type="active site" description="Nucleophile" evidence="7">
    <location>
        <position position="330"/>
    </location>
</feature>
<dbReference type="NCBIfam" id="NF002204">
    <property type="entry name" value="PRK01077.1"/>
    <property type="match status" value="1"/>
</dbReference>
<dbReference type="EMBL" id="BSDY01000002">
    <property type="protein sequence ID" value="GLI54897.1"/>
    <property type="molecule type" value="Genomic_DNA"/>
</dbReference>
<dbReference type="Pfam" id="PF01656">
    <property type="entry name" value="CbiA"/>
    <property type="match status" value="1"/>
</dbReference>
<dbReference type="NCBIfam" id="TIGR00379">
    <property type="entry name" value="cobB"/>
    <property type="match status" value="1"/>
</dbReference>
<dbReference type="SUPFAM" id="SSF52540">
    <property type="entry name" value="P-loop containing nucleoside triphosphate hydrolases"/>
    <property type="match status" value="1"/>
</dbReference>
<accession>A0A9W6GJQ1</accession>
<comment type="cofactor">
    <cofactor evidence="1 7">
        <name>Mg(2+)</name>
        <dbReference type="ChEBI" id="CHEBI:18420"/>
    </cofactor>
</comment>
<feature type="site" description="Increases nucleophilicity of active site Cys" evidence="7">
    <location>
        <position position="426"/>
    </location>
</feature>
<dbReference type="GO" id="GO:0009236">
    <property type="term" value="P:cobalamin biosynthetic process"/>
    <property type="evidence" value="ECO:0007669"/>
    <property type="project" value="UniProtKB-UniRule"/>
</dbReference>
<keyword evidence="3 7" id="KW-0547">Nucleotide-binding</keyword>
<sequence>MKGIVISGTRSGVGKTTISTAIMGALEDVAPFKTGPDYIDPRFHEFITGRNSYNLDIFMCGEENVRRLFQEKARDRIGVVEGVMGLYDGLGHFLDNGSTAHLSRVLGLPVILVVDAKGGSTSVAAQVLGHKNLDPQVRIGGVILNNVGSEKLYRMLAEGVEQYTGIECVGYFPNNPDINLGSRHLGLKQAEEMEELSETLDKLRAMAREYIDLERLTQIAEETSLVNVEEETKKSERRSEDMYRGMKVAVARDEAFSFYYRYNLELLEEKGMVVEYFSPLANEEVPEGAEFIYIGGGYPENFVERLSKNTRTMESLRRCHERGVPIYGECGGYMYLAHEIKLLDGSIHKMCGILEGRIEMRNRLNIRRFGYIDILTEEGVKGRAHEFHYSGVDETEDRRYYFDAMKRDRAWKCGERIGNTIGGYPHIHFLGNEEVFNKLFSRGKR</sequence>
<organism evidence="10 11">
    <name type="scientific">Propionigenium maris DSM 9537</name>
    <dbReference type="NCBI Taxonomy" id="1123000"/>
    <lineage>
        <taxon>Bacteria</taxon>
        <taxon>Fusobacteriati</taxon>
        <taxon>Fusobacteriota</taxon>
        <taxon>Fusobacteriia</taxon>
        <taxon>Fusobacteriales</taxon>
        <taxon>Fusobacteriaceae</taxon>
        <taxon>Propionigenium</taxon>
    </lineage>
</organism>
<evidence type="ECO:0000256" key="7">
    <source>
        <dbReference type="HAMAP-Rule" id="MF_00027"/>
    </source>
</evidence>
<evidence type="ECO:0000256" key="3">
    <source>
        <dbReference type="ARBA" id="ARBA00022741"/>
    </source>
</evidence>
<keyword evidence="4 7" id="KW-0067">ATP-binding</keyword>
<feature type="domain" description="CobB/CobQ-like glutamine amidotransferase" evidence="9">
    <location>
        <begin position="247"/>
        <end position="432"/>
    </location>
</feature>
<proteinExistence type="inferred from homology"/>
<keyword evidence="7" id="KW-0169">Cobalamin biosynthesis</keyword>
<dbReference type="HAMAP" id="MF_00027">
    <property type="entry name" value="CobB_CbiA"/>
    <property type="match status" value="1"/>
</dbReference>
<keyword evidence="5 7" id="KW-0460">Magnesium</keyword>
<comment type="caution">
    <text evidence="10">The sequence shown here is derived from an EMBL/GenBank/DDBJ whole genome shotgun (WGS) entry which is preliminary data.</text>
</comment>
<comment type="catalytic activity">
    <reaction evidence="7">
        <text>cob(II)yrinate + 2 L-glutamine + 2 ATP + 2 H2O = cob(II)yrinate a,c diamide + 2 L-glutamate + 2 ADP + 2 phosphate + 2 H(+)</text>
        <dbReference type="Rhea" id="RHEA:26289"/>
        <dbReference type="ChEBI" id="CHEBI:15377"/>
        <dbReference type="ChEBI" id="CHEBI:15378"/>
        <dbReference type="ChEBI" id="CHEBI:29985"/>
        <dbReference type="ChEBI" id="CHEBI:30616"/>
        <dbReference type="ChEBI" id="CHEBI:43474"/>
        <dbReference type="ChEBI" id="CHEBI:58359"/>
        <dbReference type="ChEBI" id="CHEBI:58537"/>
        <dbReference type="ChEBI" id="CHEBI:58894"/>
        <dbReference type="ChEBI" id="CHEBI:456216"/>
        <dbReference type="EC" id="6.3.5.11"/>
    </reaction>
</comment>